<dbReference type="Gene3D" id="3.40.630.30">
    <property type="match status" value="1"/>
</dbReference>
<dbReference type="InterPro" id="IPR000182">
    <property type="entry name" value="GNAT_dom"/>
</dbReference>
<dbReference type="EMBL" id="CP045809">
    <property type="protein sequence ID" value="QHN37703.1"/>
    <property type="molecule type" value="Genomic_DNA"/>
</dbReference>
<evidence type="ECO:0000313" key="2">
    <source>
        <dbReference type="EMBL" id="QHN37703.1"/>
    </source>
</evidence>
<feature type="domain" description="N-acetyltransferase" evidence="1">
    <location>
        <begin position="1"/>
        <end position="174"/>
    </location>
</feature>
<keyword evidence="3" id="KW-1185">Reference proteome</keyword>
<dbReference type="Proteomes" id="UP001059836">
    <property type="component" value="Chromosome"/>
</dbReference>
<organism evidence="2 3">
    <name type="scientific">Gordonia pseudamarae</name>
    <dbReference type="NCBI Taxonomy" id="2831662"/>
    <lineage>
        <taxon>Bacteria</taxon>
        <taxon>Bacillati</taxon>
        <taxon>Actinomycetota</taxon>
        <taxon>Actinomycetes</taxon>
        <taxon>Mycobacteriales</taxon>
        <taxon>Gordoniaceae</taxon>
        <taxon>Gordonia</taxon>
    </lineage>
</organism>
<dbReference type="InterPro" id="IPR016181">
    <property type="entry name" value="Acyl_CoA_acyltransferase"/>
</dbReference>
<name>A0ABX6IP34_9ACTN</name>
<evidence type="ECO:0000259" key="1">
    <source>
        <dbReference type="PROSITE" id="PS51186"/>
    </source>
</evidence>
<proteinExistence type="predicted"/>
<dbReference type="PROSITE" id="PS51186">
    <property type="entry name" value="GNAT"/>
    <property type="match status" value="1"/>
</dbReference>
<accession>A0ABX6IP34</accession>
<protein>
    <submittedName>
        <fullName evidence="2">GNAT family N-acetyltransferase</fullName>
    </submittedName>
</protein>
<evidence type="ECO:0000313" key="3">
    <source>
        <dbReference type="Proteomes" id="UP001059836"/>
    </source>
</evidence>
<reference evidence="2" key="1">
    <citation type="journal article" date="2021" name="Nat. Microbiol.">
        <title>Cocultivation of an ultrasmall environmental parasitic bacterium with lytic ability against bacteria associated with wastewater foams.</title>
        <authorList>
            <person name="Batinovic S."/>
            <person name="Rose J.J.A."/>
            <person name="Ratcliffe J."/>
            <person name="Seviour R.J."/>
            <person name="Petrovski S."/>
        </authorList>
    </citation>
    <scope>NUCLEOTIDE SEQUENCE</scope>
    <source>
        <strain evidence="2">CON9</strain>
    </source>
</reference>
<sequence>MISYSWTPQLEGDDLDQVLALVTAASEYDDEAGFAQIDPADVASVGTTGIRVLHLPIRARRDLNPIDDVPLVVVAYLRLAIGAGGLAAVSYVVHPDYRSRGLTTLLVEQLGLDVDAAEGWDRTGASALRCWAYSTHPAAERLTRRFGVGAIAEQWGLARPLSGPFALPLEAPVPSAGITLGAPRALGADIEDLVRVLDSASVPQAHRDRLTSDLRRGTGVIIDARDETGTVLGFVWYSTTTTIHLELRAAPVFALILDTAATGRGLGSTLLAAAMIDQRDNPPAGERGAQVSLLRINPEDQAAVRMCRLLGYEQEDSDTCYQVGHTDQPAPVLG</sequence>
<gene>
    <name evidence="2" type="ORF">GII31_19455</name>
</gene>
<dbReference type="SUPFAM" id="SSF55729">
    <property type="entry name" value="Acyl-CoA N-acyltransferases (Nat)"/>
    <property type="match status" value="1"/>
</dbReference>